<organism evidence="3 4">
    <name type="scientific">Undibacter mobilis</name>
    <dbReference type="NCBI Taxonomy" id="2292256"/>
    <lineage>
        <taxon>Bacteria</taxon>
        <taxon>Pseudomonadati</taxon>
        <taxon>Pseudomonadota</taxon>
        <taxon>Alphaproteobacteria</taxon>
        <taxon>Hyphomicrobiales</taxon>
        <taxon>Nitrobacteraceae</taxon>
        <taxon>Undibacter</taxon>
    </lineage>
</organism>
<keyword evidence="1" id="KW-0812">Transmembrane</keyword>
<dbReference type="PANTHER" id="PTHR30336:SF4">
    <property type="entry name" value="ENVELOPE BIOGENESIS FACTOR ELYC"/>
    <property type="match status" value="1"/>
</dbReference>
<dbReference type="CDD" id="cd06259">
    <property type="entry name" value="YdcF-like"/>
    <property type="match status" value="1"/>
</dbReference>
<evidence type="ECO:0000256" key="1">
    <source>
        <dbReference type="SAM" id="Phobius"/>
    </source>
</evidence>
<evidence type="ECO:0000313" key="4">
    <source>
        <dbReference type="Proteomes" id="UP000263993"/>
    </source>
</evidence>
<keyword evidence="4" id="KW-1185">Reference proteome</keyword>
<dbReference type="GO" id="GO:0043164">
    <property type="term" value="P:Gram-negative-bacterium-type cell wall biogenesis"/>
    <property type="evidence" value="ECO:0007669"/>
    <property type="project" value="TreeGrafter"/>
</dbReference>
<dbReference type="Pfam" id="PF02698">
    <property type="entry name" value="DUF218"/>
    <property type="match status" value="1"/>
</dbReference>
<dbReference type="InterPro" id="IPR003848">
    <property type="entry name" value="DUF218"/>
</dbReference>
<accession>A0A371BCZ0</accession>
<dbReference type="EMBL" id="QRGO01000001">
    <property type="protein sequence ID" value="RDV05485.1"/>
    <property type="molecule type" value="Genomic_DNA"/>
</dbReference>
<dbReference type="Proteomes" id="UP000263993">
    <property type="component" value="Unassembled WGS sequence"/>
</dbReference>
<evidence type="ECO:0000313" key="3">
    <source>
        <dbReference type="EMBL" id="RDV05485.1"/>
    </source>
</evidence>
<dbReference type="GO" id="GO:0000270">
    <property type="term" value="P:peptidoglycan metabolic process"/>
    <property type="evidence" value="ECO:0007669"/>
    <property type="project" value="TreeGrafter"/>
</dbReference>
<dbReference type="InterPro" id="IPR014729">
    <property type="entry name" value="Rossmann-like_a/b/a_fold"/>
</dbReference>
<comment type="caution">
    <text evidence="3">The sequence shown here is derived from an EMBL/GenBank/DDBJ whole genome shotgun (WGS) entry which is preliminary data.</text>
</comment>
<dbReference type="AlphaFoldDB" id="A0A371BCZ0"/>
<dbReference type="GO" id="GO:0005886">
    <property type="term" value="C:plasma membrane"/>
    <property type="evidence" value="ECO:0007669"/>
    <property type="project" value="TreeGrafter"/>
</dbReference>
<sequence length="267" mass="28799">MFFIMSKTVTVLLQPSNLILLIGVVGLALMLMRWRRAGIRLVVASVILLFIAGLLPLGAYMTHVLERRFPLWEQSGGPARGAPTGIVVLGGAVSPLLSQQTGLTAVNGDAGRVLALAHLARAFPGARIIYSGGDGSLLGNKPREADYIGPLLDDFGLARARVELEPASRNTVENAVFSRQMAQPKPGERWLLVTSAQHMPRAVGAFRAAGFPVEAYPVAYQVERQLRLRPGFTVGHNLARLDRATNEWVGLIAYWATGRSSALFPAP</sequence>
<feature type="transmembrane region" description="Helical" evidence="1">
    <location>
        <begin position="39"/>
        <end position="61"/>
    </location>
</feature>
<reference evidence="4" key="1">
    <citation type="submission" date="2018-08" db="EMBL/GenBank/DDBJ databases">
        <authorList>
            <person name="Kim S.-J."/>
            <person name="Jung G.-Y."/>
        </authorList>
    </citation>
    <scope>NUCLEOTIDE SEQUENCE [LARGE SCALE GENOMIC DNA]</scope>
    <source>
        <strain evidence="4">GY_H</strain>
    </source>
</reference>
<feature type="domain" description="DUF218" evidence="2">
    <location>
        <begin position="85"/>
        <end position="250"/>
    </location>
</feature>
<keyword evidence="1" id="KW-0472">Membrane</keyword>
<dbReference type="OrthoDB" id="9809813at2"/>
<dbReference type="Gene3D" id="3.40.50.620">
    <property type="entry name" value="HUPs"/>
    <property type="match status" value="1"/>
</dbReference>
<dbReference type="InterPro" id="IPR051599">
    <property type="entry name" value="Cell_Envelope_Assoc"/>
</dbReference>
<dbReference type="PANTHER" id="PTHR30336">
    <property type="entry name" value="INNER MEMBRANE PROTEIN, PROBABLE PERMEASE"/>
    <property type="match status" value="1"/>
</dbReference>
<gene>
    <name evidence="3" type="ORF">DXH78_13435</name>
</gene>
<keyword evidence="1" id="KW-1133">Transmembrane helix</keyword>
<name>A0A371BCZ0_9BRAD</name>
<proteinExistence type="predicted"/>
<protein>
    <submittedName>
        <fullName evidence="3">YdcF family protein</fullName>
    </submittedName>
</protein>
<evidence type="ECO:0000259" key="2">
    <source>
        <dbReference type="Pfam" id="PF02698"/>
    </source>
</evidence>
<feature type="transmembrane region" description="Helical" evidence="1">
    <location>
        <begin position="12"/>
        <end position="32"/>
    </location>
</feature>